<evidence type="ECO:0000313" key="2">
    <source>
        <dbReference type="EMBL" id="MFC6200999.1"/>
    </source>
</evidence>
<reference evidence="3" key="1">
    <citation type="journal article" date="2019" name="Int. J. Syst. Evol. Microbiol.">
        <title>The Global Catalogue of Microorganisms (GCM) 10K type strain sequencing project: providing services to taxonomists for standard genome sequencing and annotation.</title>
        <authorList>
            <consortium name="The Broad Institute Genomics Platform"/>
            <consortium name="The Broad Institute Genome Sequencing Center for Infectious Disease"/>
            <person name="Wu L."/>
            <person name="Ma J."/>
        </authorList>
    </citation>
    <scope>NUCLEOTIDE SEQUENCE [LARGE SCALE GENOMIC DNA]</scope>
    <source>
        <strain evidence="3">CCM 8930</strain>
    </source>
</reference>
<evidence type="ECO:0000313" key="3">
    <source>
        <dbReference type="Proteomes" id="UP001596171"/>
    </source>
</evidence>
<sequence>MQIYKIGRQQVRYLPLFLKPMSVTYGLIMLMVVSKLMMINQVPATFANVYVTWFDAYLLGLVYLPVTALISITQLSYRQVDYLISGCRKTLYQQWVIQSTLVQTALWLPWAVTTLVMSWHIGIMINFQAALVLIFSTFEVLGNQMVLVIVALVAFQLTKSKLIGATVVLGANMIFFSLYLNKLSMPFWQFTASQAPINKFASWGILMLILYVLMQLLLILIKQRDY</sequence>
<protein>
    <recommendedName>
        <fullName evidence="4">ABC transporter permease</fullName>
    </recommendedName>
</protein>
<feature type="transmembrane region" description="Helical" evidence="1">
    <location>
        <begin position="53"/>
        <end position="75"/>
    </location>
</feature>
<keyword evidence="1" id="KW-0472">Membrane</keyword>
<evidence type="ECO:0008006" key="4">
    <source>
        <dbReference type="Google" id="ProtNLM"/>
    </source>
</evidence>
<feature type="transmembrane region" description="Helical" evidence="1">
    <location>
        <begin position="12"/>
        <end position="33"/>
    </location>
</feature>
<dbReference type="RefSeq" id="WP_137616927.1">
    <property type="nucleotide sequence ID" value="NZ_BJDI01000014.1"/>
</dbReference>
<organism evidence="2 3">
    <name type="scientific">Lactiplantibacillus nangangensis</name>
    <dbReference type="NCBI Taxonomy" id="2559917"/>
    <lineage>
        <taxon>Bacteria</taxon>
        <taxon>Bacillati</taxon>
        <taxon>Bacillota</taxon>
        <taxon>Bacilli</taxon>
        <taxon>Lactobacillales</taxon>
        <taxon>Lactobacillaceae</taxon>
        <taxon>Lactiplantibacillus</taxon>
    </lineage>
</organism>
<proteinExistence type="predicted"/>
<keyword evidence="1" id="KW-0812">Transmembrane</keyword>
<evidence type="ECO:0000256" key="1">
    <source>
        <dbReference type="SAM" id="Phobius"/>
    </source>
</evidence>
<dbReference type="Proteomes" id="UP001596171">
    <property type="component" value="Unassembled WGS sequence"/>
</dbReference>
<accession>A0ABW1SHK6</accession>
<dbReference type="EMBL" id="JBHSSE010000008">
    <property type="protein sequence ID" value="MFC6200999.1"/>
    <property type="molecule type" value="Genomic_DNA"/>
</dbReference>
<name>A0ABW1SHK6_9LACO</name>
<gene>
    <name evidence="2" type="ORF">ACFP1L_03690</name>
</gene>
<keyword evidence="1" id="KW-1133">Transmembrane helix</keyword>
<feature type="transmembrane region" description="Helical" evidence="1">
    <location>
        <begin position="200"/>
        <end position="221"/>
    </location>
</feature>
<keyword evidence="3" id="KW-1185">Reference proteome</keyword>
<feature type="transmembrane region" description="Helical" evidence="1">
    <location>
        <begin position="95"/>
        <end position="121"/>
    </location>
</feature>
<comment type="caution">
    <text evidence="2">The sequence shown here is derived from an EMBL/GenBank/DDBJ whole genome shotgun (WGS) entry which is preliminary data.</text>
</comment>
<feature type="transmembrane region" description="Helical" evidence="1">
    <location>
        <begin position="162"/>
        <end position="180"/>
    </location>
</feature>
<feature type="transmembrane region" description="Helical" evidence="1">
    <location>
        <begin position="127"/>
        <end position="155"/>
    </location>
</feature>